<feature type="compositionally biased region" description="Acidic residues" evidence="1">
    <location>
        <begin position="556"/>
        <end position="583"/>
    </location>
</feature>
<organism evidence="2 3">
    <name type="scientific">Ustilaginoidea virens</name>
    <name type="common">Rice false smut fungus</name>
    <name type="synonym">Villosiclava virens</name>
    <dbReference type="NCBI Taxonomy" id="1159556"/>
    <lineage>
        <taxon>Eukaryota</taxon>
        <taxon>Fungi</taxon>
        <taxon>Dikarya</taxon>
        <taxon>Ascomycota</taxon>
        <taxon>Pezizomycotina</taxon>
        <taxon>Sordariomycetes</taxon>
        <taxon>Hypocreomycetidae</taxon>
        <taxon>Hypocreales</taxon>
        <taxon>Clavicipitaceae</taxon>
        <taxon>Ustilaginoidea</taxon>
    </lineage>
</organism>
<feature type="compositionally biased region" description="Low complexity" evidence="1">
    <location>
        <begin position="503"/>
        <end position="515"/>
    </location>
</feature>
<dbReference type="RefSeq" id="XP_042993457.1">
    <property type="nucleotide sequence ID" value="XM_043137523.1"/>
</dbReference>
<gene>
    <name evidence="2" type="ORF">UV8b_00025</name>
</gene>
<feature type="compositionally biased region" description="Basic and acidic residues" evidence="1">
    <location>
        <begin position="594"/>
        <end position="613"/>
    </location>
</feature>
<protein>
    <submittedName>
        <fullName evidence="2">Uncharacterized protein</fullName>
    </submittedName>
</protein>
<dbReference type="KEGG" id="uvi:66060803"/>
<feature type="compositionally biased region" description="Acidic residues" evidence="1">
    <location>
        <begin position="447"/>
        <end position="472"/>
    </location>
</feature>
<dbReference type="EMBL" id="CP072753">
    <property type="protein sequence ID" value="QUC15784.1"/>
    <property type="molecule type" value="Genomic_DNA"/>
</dbReference>
<dbReference type="OrthoDB" id="4957123at2759"/>
<feature type="region of interest" description="Disordered" evidence="1">
    <location>
        <begin position="257"/>
        <end position="613"/>
    </location>
</feature>
<dbReference type="AlphaFoldDB" id="A0A8E5HI08"/>
<evidence type="ECO:0000313" key="3">
    <source>
        <dbReference type="Proteomes" id="UP000027002"/>
    </source>
</evidence>
<feature type="compositionally biased region" description="Acidic residues" evidence="1">
    <location>
        <begin position="535"/>
        <end position="547"/>
    </location>
</feature>
<sequence>MRLRKPKSTATAVLLASAGLVERPAAPRSGCCISGRELSASPASGSGSGVGSSAICDIACPGRRRRGLAPRDNAPDCWLYSDTNLNQREVEKCVTDVCKHSLDEARRNNRFSNYGCVGLYPNNKHNPLPYEKAPSGDLAVRGKCQCDNPAVNQFADIVFSAMAAIAQIACFIIMSAFKAVLDLGMAAFPQTGQVLSAGLEAATGAAKLYGYAYAESEDPAGAFQWWLSPCGGTDLVPDELKKAFDILNSVTESVSSWRAPSGLTKGSFKRGDALNPLNRKPLPAGEHPGPPGVKDVKKLDEKPKDAPKDDKKDGGKDRDKNKSEAKDKKDDGKDKDKKDDGKDKDIKNGKDKDKKDDGKDKDIKNGKDKDKKDDGKDKEKKDDKMKPADDKQKPDAEPKKNNGKDKAKDKDEHKDEHKDEDHDNGTDASVDDTQDQDAKEDTNDQSMDNDADQDADQEPQGEDADADADADADSQQADQPQEAPWDGVDPPAGESQKNDAGDSDSNSDSSTDDAPPAGPEDAVSAGENLFHGANDDDGEVQPDDPEADSGSVAEDAAAEDAAAEDAAAEDAAAEDAAAEDAASETDTRPAQTADEDKNAEPKDPQGRSEDDGP</sequence>
<proteinExistence type="predicted"/>
<evidence type="ECO:0000256" key="1">
    <source>
        <dbReference type="SAM" id="MobiDB-lite"/>
    </source>
</evidence>
<feature type="compositionally biased region" description="Low complexity" evidence="1">
    <location>
        <begin position="473"/>
        <end position="484"/>
    </location>
</feature>
<reference evidence="2" key="1">
    <citation type="submission" date="2020-03" db="EMBL/GenBank/DDBJ databases">
        <title>A mixture of massive structural variations and highly conserved coding sequences in Ustilaginoidea virens genome.</title>
        <authorList>
            <person name="Zhang K."/>
            <person name="Zhao Z."/>
            <person name="Zhang Z."/>
            <person name="Li Y."/>
            <person name="Hsiang T."/>
            <person name="Sun W."/>
        </authorList>
    </citation>
    <scope>NUCLEOTIDE SEQUENCE</scope>
    <source>
        <strain evidence="2">UV-8b</strain>
    </source>
</reference>
<accession>A0A8E5HI08</accession>
<keyword evidence="3" id="KW-1185">Reference proteome</keyword>
<dbReference type="GeneID" id="66060803"/>
<dbReference type="Proteomes" id="UP000027002">
    <property type="component" value="Chromosome 1"/>
</dbReference>
<evidence type="ECO:0000313" key="2">
    <source>
        <dbReference type="EMBL" id="QUC15784.1"/>
    </source>
</evidence>
<name>A0A8E5HI08_USTVR</name>
<feature type="compositionally biased region" description="Basic and acidic residues" evidence="1">
    <location>
        <begin position="294"/>
        <end position="425"/>
    </location>
</feature>